<protein>
    <submittedName>
        <fullName evidence="1">Uncharacterized protein</fullName>
    </submittedName>
</protein>
<dbReference type="EMBL" id="JAAIUW010000006">
    <property type="protein sequence ID" value="KAF7826815.1"/>
    <property type="molecule type" value="Genomic_DNA"/>
</dbReference>
<evidence type="ECO:0000313" key="1">
    <source>
        <dbReference type="EMBL" id="KAF7826815.1"/>
    </source>
</evidence>
<accession>A0A834TR47</accession>
<gene>
    <name evidence="1" type="ORF">G2W53_017979</name>
</gene>
<name>A0A834TR47_9FABA</name>
<proteinExistence type="predicted"/>
<keyword evidence="2" id="KW-1185">Reference proteome</keyword>
<evidence type="ECO:0000313" key="2">
    <source>
        <dbReference type="Proteomes" id="UP000634136"/>
    </source>
</evidence>
<comment type="caution">
    <text evidence="1">The sequence shown here is derived from an EMBL/GenBank/DDBJ whole genome shotgun (WGS) entry which is preliminary data.</text>
</comment>
<dbReference type="Proteomes" id="UP000634136">
    <property type="component" value="Unassembled WGS sequence"/>
</dbReference>
<organism evidence="1 2">
    <name type="scientific">Senna tora</name>
    <dbReference type="NCBI Taxonomy" id="362788"/>
    <lineage>
        <taxon>Eukaryota</taxon>
        <taxon>Viridiplantae</taxon>
        <taxon>Streptophyta</taxon>
        <taxon>Embryophyta</taxon>
        <taxon>Tracheophyta</taxon>
        <taxon>Spermatophyta</taxon>
        <taxon>Magnoliopsida</taxon>
        <taxon>eudicotyledons</taxon>
        <taxon>Gunneridae</taxon>
        <taxon>Pentapetalae</taxon>
        <taxon>rosids</taxon>
        <taxon>fabids</taxon>
        <taxon>Fabales</taxon>
        <taxon>Fabaceae</taxon>
        <taxon>Caesalpinioideae</taxon>
        <taxon>Cassia clade</taxon>
        <taxon>Senna</taxon>
    </lineage>
</organism>
<dbReference type="AlphaFoldDB" id="A0A834TR47"/>
<reference evidence="1" key="1">
    <citation type="submission" date="2020-09" db="EMBL/GenBank/DDBJ databases">
        <title>Genome-Enabled Discovery of Anthraquinone Biosynthesis in Senna tora.</title>
        <authorList>
            <person name="Kang S.-H."/>
            <person name="Pandey R.P."/>
            <person name="Lee C.-M."/>
            <person name="Sim J.-S."/>
            <person name="Jeong J.-T."/>
            <person name="Choi B.-S."/>
            <person name="Jung M."/>
            <person name="Ginzburg D."/>
            <person name="Zhao K."/>
            <person name="Won S.Y."/>
            <person name="Oh T.-J."/>
            <person name="Yu Y."/>
            <person name="Kim N.-H."/>
            <person name="Lee O.R."/>
            <person name="Lee T.-H."/>
            <person name="Bashyal P."/>
            <person name="Kim T.-S."/>
            <person name="Lee W.-H."/>
            <person name="Kawkins C."/>
            <person name="Kim C.-K."/>
            <person name="Kim J.S."/>
            <person name="Ahn B.O."/>
            <person name="Rhee S.Y."/>
            <person name="Sohng J.K."/>
        </authorList>
    </citation>
    <scope>NUCLEOTIDE SEQUENCE</scope>
    <source>
        <tissue evidence="1">Leaf</tissue>
    </source>
</reference>
<sequence>MGMSIVVTQSIKFLRKRVMDLPVVTQDLLGRDHTATSPRPCSRGRNLYLF</sequence>